<dbReference type="Proteomes" id="UP000319931">
    <property type="component" value="Unassembled WGS sequence"/>
</dbReference>
<dbReference type="Gene3D" id="2.10.109.10">
    <property type="entry name" value="Umud Fragment, subunit A"/>
    <property type="match status" value="1"/>
</dbReference>
<evidence type="ECO:0000313" key="3">
    <source>
        <dbReference type="EMBL" id="TPG56577.1"/>
    </source>
</evidence>
<dbReference type="Pfam" id="PF10502">
    <property type="entry name" value="Peptidase_S26"/>
    <property type="match status" value="1"/>
</dbReference>
<dbReference type="InterPro" id="IPR036286">
    <property type="entry name" value="LexA/Signal_pep-like_sf"/>
</dbReference>
<evidence type="ECO:0000256" key="1">
    <source>
        <dbReference type="SAM" id="Phobius"/>
    </source>
</evidence>
<dbReference type="GO" id="GO:0006465">
    <property type="term" value="P:signal peptide processing"/>
    <property type="evidence" value="ECO:0007669"/>
    <property type="project" value="InterPro"/>
</dbReference>
<dbReference type="OrthoDB" id="5360818at2"/>
<reference evidence="3 4" key="1">
    <citation type="journal article" date="2019" name="Environ. Microbiol.">
        <title>Species interactions and distinct microbial communities in high Arctic permafrost affected cryosols are associated with the CH4 and CO2 gas fluxes.</title>
        <authorList>
            <person name="Altshuler I."/>
            <person name="Hamel J."/>
            <person name="Turney S."/>
            <person name="Magnuson E."/>
            <person name="Levesque R."/>
            <person name="Greer C."/>
            <person name="Whyte L.G."/>
        </authorList>
    </citation>
    <scope>NUCLEOTIDE SEQUENCE [LARGE SCALE GENOMIC DNA]</scope>
    <source>
        <strain evidence="3 4">E6.1</strain>
    </source>
</reference>
<keyword evidence="1" id="KW-1133">Transmembrane helix</keyword>
<evidence type="ECO:0000313" key="4">
    <source>
        <dbReference type="Proteomes" id="UP000319931"/>
    </source>
</evidence>
<dbReference type="RefSeq" id="WP_140848069.1">
    <property type="nucleotide sequence ID" value="NZ_RCZC01000001.1"/>
</dbReference>
<dbReference type="SUPFAM" id="SSF51306">
    <property type="entry name" value="LexA/Signal peptidase"/>
    <property type="match status" value="1"/>
</dbReference>
<evidence type="ECO:0000259" key="2">
    <source>
        <dbReference type="Pfam" id="PF10502"/>
    </source>
</evidence>
<proteinExistence type="predicted"/>
<feature type="transmembrane region" description="Helical" evidence="1">
    <location>
        <begin position="30"/>
        <end position="50"/>
    </location>
</feature>
<sequence>MTRRDIRGTATPLLDWGDELRASKLKRRTLGRRVAIVGAGITLLGLTSLFPPAPRLVWNASASAPIGLYAVTPGAPVEAGDMVIAHVPDPWRMMAAERHYIPANVPLVKRVAAVAGDEVCALGQEIFINGKWVVERRMADAKGRPMKSWSGCVRLRGRQLFLVMSDSPASFDGRYFGVTDSRLVVGRARLLWAR</sequence>
<dbReference type="AlphaFoldDB" id="A0A502G3N3"/>
<name>A0A502G3N3_9SPHN</name>
<dbReference type="EMBL" id="RCZC01000001">
    <property type="protein sequence ID" value="TPG56577.1"/>
    <property type="molecule type" value="Genomic_DNA"/>
</dbReference>
<comment type="caution">
    <text evidence="3">The sequence shown here is derived from an EMBL/GenBank/DDBJ whole genome shotgun (WGS) entry which is preliminary data.</text>
</comment>
<keyword evidence="1" id="KW-0812">Transmembrane</keyword>
<protein>
    <submittedName>
        <fullName evidence="3">S26 family signal peptidase</fullName>
    </submittedName>
</protein>
<dbReference type="InterPro" id="IPR019533">
    <property type="entry name" value="Peptidase_S26"/>
</dbReference>
<gene>
    <name evidence="3" type="ORF">EAH76_03325</name>
</gene>
<keyword evidence="1" id="KW-0472">Membrane</keyword>
<keyword evidence="4" id="KW-1185">Reference proteome</keyword>
<accession>A0A502G3N3</accession>
<dbReference type="GO" id="GO:0004252">
    <property type="term" value="F:serine-type endopeptidase activity"/>
    <property type="evidence" value="ECO:0007669"/>
    <property type="project" value="InterPro"/>
</dbReference>
<feature type="domain" description="Peptidase S26" evidence="2">
    <location>
        <begin position="36"/>
        <end position="192"/>
    </location>
</feature>
<organism evidence="3 4">
    <name type="scientific">Sphingomonas glacialis</name>
    <dbReference type="NCBI Taxonomy" id="658225"/>
    <lineage>
        <taxon>Bacteria</taxon>
        <taxon>Pseudomonadati</taxon>
        <taxon>Pseudomonadota</taxon>
        <taxon>Alphaproteobacteria</taxon>
        <taxon>Sphingomonadales</taxon>
        <taxon>Sphingomonadaceae</taxon>
        <taxon>Sphingomonas</taxon>
    </lineage>
</organism>